<dbReference type="RefSeq" id="WP_192039962.1">
    <property type="nucleotide sequence ID" value="NZ_JACYWE010000008.1"/>
</dbReference>
<gene>
    <name evidence="1" type="ORF">HT102_13560</name>
</gene>
<evidence type="ECO:0000313" key="1">
    <source>
        <dbReference type="EMBL" id="MBD8507510.1"/>
    </source>
</evidence>
<evidence type="ECO:0000313" key="2">
    <source>
        <dbReference type="Proteomes" id="UP000642993"/>
    </source>
</evidence>
<keyword evidence="2" id="KW-1185">Reference proteome</keyword>
<protein>
    <submittedName>
        <fullName evidence="1">Uncharacterized protein</fullName>
    </submittedName>
</protein>
<reference evidence="1" key="1">
    <citation type="submission" date="2020-09" db="EMBL/GenBank/DDBJ databases">
        <title>Hoyosella lacisalsi sp. nov., a halotolerant actinobacterium isolated from soil of Lake Gudzhirganskoe.</title>
        <authorList>
            <person name="Yang Q."/>
            <person name="Guo P.Y."/>
            <person name="Liu S.W."/>
            <person name="Li F.N."/>
            <person name="Sun C.H."/>
        </authorList>
    </citation>
    <scope>NUCLEOTIDE SEQUENCE</scope>
    <source>
        <strain evidence="1">G463</strain>
    </source>
</reference>
<dbReference type="AlphaFoldDB" id="A0A927JER6"/>
<proteinExistence type="predicted"/>
<comment type="caution">
    <text evidence="1">The sequence shown here is derived from an EMBL/GenBank/DDBJ whole genome shotgun (WGS) entry which is preliminary data.</text>
</comment>
<dbReference type="EMBL" id="JACYWE010000008">
    <property type="protein sequence ID" value="MBD8507510.1"/>
    <property type="molecule type" value="Genomic_DNA"/>
</dbReference>
<name>A0A927JER6_9ACTN</name>
<accession>A0A927JER6</accession>
<organism evidence="1 2">
    <name type="scientific">Lolliginicoccus lacisalsi</name>
    <dbReference type="NCBI Taxonomy" id="2742202"/>
    <lineage>
        <taxon>Bacteria</taxon>
        <taxon>Bacillati</taxon>
        <taxon>Actinomycetota</taxon>
        <taxon>Actinomycetes</taxon>
        <taxon>Mycobacteriales</taxon>
        <taxon>Hoyosellaceae</taxon>
        <taxon>Lolliginicoccus</taxon>
    </lineage>
</organism>
<sequence>MLSRPYRECVVADRFVLVLDNRVLEVFDRGGVSRRWHVLHLGVTARRTRTGLEIVVGARSDEGGLEPTSKPVMIDVPEEESARVEEFFDEVKRARE</sequence>
<dbReference type="Proteomes" id="UP000642993">
    <property type="component" value="Unassembled WGS sequence"/>
</dbReference>